<evidence type="ECO:0000313" key="2">
    <source>
        <dbReference type="Proteomes" id="UP000054217"/>
    </source>
</evidence>
<keyword evidence="2" id="KW-1185">Reference proteome</keyword>
<proteinExistence type="predicted"/>
<organism evidence="1 2">
    <name type="scientific">Pisolithus tinctorius Marx 270</name>
    <dbReference type="NCBI Taxonomy" id="870435"/>
    <lineage>
        <taxon>Eukaryota</taxon>
        <taxon>Fungi</taxon>
        <taxon>Dikarya</taxon>
        <taxon>Basidiomycota</taxon>
        <taxon>Agaricomycotina</taxon>
        <taxon>Agaricomycetes</taxon>
        <taxon>Agaricomycetidae</taxon>
        <taxon>Boletales</taxon>
        <taxon>Sclerodermatineae</taxon>
        <taxon>Pisolithaceae</taxon>
        <taxon>Pisolithus</taxon>
    </lineage>
</organism>
<dbReference type="Proteomes" id="UP000054217">
    <property type="component" value="Unassembled WGS sequence"/>
</dbReference>
<name>A0A0C3JC99_PISTI</name>
<dbReference type="HOGENOM" id="CLU_2373620_0_0_1"/>
<evidence type="ECO:0000313" key="1">
    <source>
        <dbReference type="EMBL" id="KIO06713.1"/>
    </source>
</evidence>
<accession>A0A0C3JC99</accession>
<gene>
    <name evidence="1" type="ORF">M404DRAFT_439153</name>
</gene>
<reference evidence="2" key="2">
    <citation type="submission" date="2015-01" db="EMBL/GenBank/DDBJ databases">
        <title>Evolutionary Origins and Diversification of the Mycorrhizal Mutualists.</title>
        <authorList>
            <consortium name="DOE Joint Genome Institute"/>
            <consortium name="Mycorrhizal Genomics Consortium"/>
            <person name="Kohler A."/>
            <person name="Kuo A."/>
            <person name="Nagy L.G."/>
            <person name="Floudas D."/>
            <person name="Copeland A."/>
            <person name="Barry K.W."/>
            <person name="Cichocki N."/>
            <person name="Veneault-Fourrey C."/>
            <person name="LaButti K."/>
            <person name="Lindquist E.A."/>
            <person name="Lipzen A."/>
            <person name="Lundell T."/>
            <person name="Morin E."/>
            <person name="Murat C."/>
            <person name="Riley R."/>
            <person name="Ohm R."/>
            <person name="Sun H."/>
            <person name="Tunlid A."/>
            <person name="Henrissat B."/>
            <person name="Grigoriev I.V."/>
            <person name="Hibbett D.S."/>
            <person name="Martin F."/>
        </authorList>
    </citation>
    <scope>NUCLEOTIDE SEQUENCE [LARGE SCALE GENOMIC DNA]</scope>
    <source>
        <strain evidence="2">Marx 270</strain>
    </source>
</reference>
<dbReference type="AlphaFoldDB" id="A0A0C3JC99"/>
<reference evidence="1 2" key="1">
    <citation type="submission" date="2014-04" db="EMBL/GenBank/DDBJ databases">
        <authorList>
            <consortium name="DOE Joint Genome Institute"/>
            <person name="Kuo A."/>
            <person name="Kohler A."/>
            <person name="Costa M.D."/>
            <person name="Nagy L.G."/>
            <person name="Floudas D."/>
            <person name="Copeland A."/>
            <person name="Barry K.W."/>
            <person name="Cichocki N."/>
            <person name="Veneault-Fourrey C."/>
            <person name="LaButti K."/>
            <person name="Lindquist E.A."/>
            <person name="Lipzen A."/>
            <person name="Lundell T."/>
            <person name="Morin E."/>
            <person name="Murat C."/>
            <person name="Sun H."/>
            <person name="Tunlid A."/>
            <person name="Henrissat B."/>
            <person name="Grigoriev I.V."/>
            <person name="Hibbett D.S."/>
            <person name="Martin F."/>
            <person name="Nordberg H.P."/>
            <person name="Cantor M.N."/>
            <person name="Hua S.X."/>
        </authorList>
    </citation>
    <scope>NUCLEOTIDE SEQUENCE [LARGE SCALE GENOMIC DNA]</scope>
    <source>
        <strain evidence="1 2">Marx 270</strain>
    </source>
</reference>
<dbReference type="EMBL" id="KN831962">
    <property type="protein sequence ID" value="KIO06713.1"/>
    <property type="molecule type" value="Genomic_DNA"/>
</dbReference>
<sequence length="95" mass="10795">MADTPSSPLAQVPNPPGPIPLRGDYVRLLLLSLTHQCIHHYFTTPNTARDRLASEIIAFSTSPLLTHLALRRISQYGLHRQERECERRFVPVKPL</sequence>
<protein>
    <submittedName>
        <fullName evidence="1">Uncharacterized protein</fullName>
    </submittedName>
</protein>
<dbReference type="InParanoid" id="A0A0C3JC99"/>